<accession>A0A9P7RTI1</accession>
<reference evidence="2" key="1">
    <citation type="journal article" date="2021" name="Genome Biol. Evol.">
        <title>The assembled and annotated genome of the fairy-ring fungus Marasmius oreades.</title>
        <authorList>
            <person name="Hiltunen M."/>
            <person name="Ament-Velasquez S.L."/>
            <person name="Johannesson H."/>
        </authorList>
    </citation>
    <scope>NUCLEOTIDE SEQUENCE</scope>
    <source>
        <strain evidence="2">03SP1</strain>
    </source>
</reference>
<dbReference type="GeneID" id="66080178"/>
<keyword evidence="1" id="KW-0472">Membrane</keyword>
<dbReference type="Proteomes" id="UP001049176">
    <property type="component" value="Chromosome 7"/>
</dbReference>
<dbReference type="EMBL" id="CM032187">
    <property type="protein sequence ID" value="KAG7089415.1"/>
    <property type="molecule type" value="Genomic_DNA"/>
</dbReference>
<proteinExistence type="predicted"/>
<sequence length="374" mass="41779">MNPFPAEMWIQIYAAACIDTGTTAQSLALVCKTSYRLVQQFKLQSLAFLRPNELVKFSMYLGRIPPEHREMKYLYIALESLWVDGQGSRELVVSPSRYVDQEALCAYLDALNPFASESAVSDRARIPESVAHVSSTVTDQSPTRIRLQDRHIQKALYLTLNLASPTLVILSIHLAFVTRKQLLPAYSFPKLEELTIYGSCTPNAGELEGLDGLSGCSDRIVRYPALKRLHLSQTFAYSIPLARDLAKQAPHLTHLYLNLRSYSLDGLASAMGLLPHLPDASRRNGKFPTTLRIIYLETDPHELVHAGSSLDAVLERTEEINALSGLDVKICSRPPGKWADIGSALVDWEDRINGREGRWEKGVYSLNGRQTTPR</sequence>
<comment type="caution">
    <text evidence="2">The sequence shown here is derived from an EMBL/GenBank/DDBJ whole genome shotgun (WGS) entry which is preliminary data.</text>
</comment>
<keyword evidence="1" id="KW-1133">Transmembrane helix</keyword>
<dbReference type="RefSeq" id="XP_043005885.1">
    <property type="nucleotide sequence ID" value="XM_043156101.1"/>
</dbReference>
<organism evidence="2 3">
    <name type="scientific">Marasmius oreades</name>
    <name type="common">fairy-ring Marasmius</name>
    <dbReference type="NCBI Taxonomy" id="181124"/>
    <lineage>
        <taxon>Eukaryota</taxon>
        <taxon>Fungi</taxon>
        <taxon>Dikarya</taxon>
        <taxon>Basidiomycota</taxon>
        <taxon>Agaricomycotina</taxon>
        <taxon>Agaricomycetes</taxon>
        <taxon>Agaricomycetidae</taxon>
        <taxon>Agaricales</taxon>
        <taxon>Marasmiineae</taxon>
        <taxon>Marasmiaceae</taxon>
        <taxon>Marasmius</taxon>
    </lineage>
</organism>
<dbReference type="KEGG" id="more:E1B28_011103"/>
<evidence type="ECO:0000256" key="1">
    <source>
        <dbReference type="SAM" id="Phobius"/>
    </source>
</evidence>
<name>A0A9P7RTI1_9AGAR</name>
<dbReference type="AlphaFoldDB" id="A0A9P7RTI1"/>
<feature type="transmembrane region" description="Helical" evidence="1">
    <location>
        <begin position="155"/>
        <end position="176"/>
    </location>
</feature>
<dbReference type="OrthoDB" id="2748701at2759"/>
<protein>
    <submittedName>
        <fullName evidence="2">Uncharacterized protein</fullName>
    </submittedName>
</protein>
<gene>
    <name evidence="2" type="ORF">E1B28_011103</name>
</gene>
<evidence type="ECO:0000313" key="3">
    <source>
        <dbReference type="Proteomes" id="UP001049176"/>
    </source>
</evidence>
<keyword evidence="1" id="KW-0812">Transmembrane</keyword>
<evidence type="ECO:0000313" key="2">
    <source>
        <dbReference type="EMBL" id="KAG7089415.1"/>
    </source>
</evidence>
<keyword evidence="3" id="KW-1185">Reference proteome</keyword>